<reference evidence="2" key="1">
    <citation type="submission" date="2020-11" db="EMBL/GenBank/DDBJ databases">
        <title>Sequencing the genomes of 1000 actinobacteria strains.</title>
        <authorList>
            <person name="Klenk H.-P."/>
        </authorList>
    </citation>
    <scope>NUCLEOTIDE SEQUENCE</scope>
    <source>
        <strain evidence="2">DSM 45356</strain>
    </source>
</reference>
<dbReference type="GO" id="GO:0003824">
    <property type="term" value="F:catalytic activity"/>
    <property type="evidence" value="ECO:0007669"/>
    <property type="project" value="UniProtKB-ARBA"/>
</dbReference>
<keyword evidence="3" id="KW-1185">Reference proteome</keyword>
<accession>A0A8J7GFV7</accession>
<sequence>MTIETSPGVRLESLTTGSGTPVTVFAHGLAGGIADTRPLGGAVHGSRVFFQFRGHGASTAPAGEWTYRDLADDLRGVADATGATRALGVSLGAGALCRLLADDPTRFDRIVLFLPAVLDMPRPAAARTRLGGLLRGIAAADRDAVSAEVAAEVPADLRGTSAARAFIAHRTTTLLASGLGASLAGLPDQTAVESAEPLKAVTADALVIGCRGDTLHPVETAERIAGILPSVTLHVYDEPHPLWRHRHDLRERISAFLNR</sequence>
<dbReference type="Proteomes" id="UP000622552">
    <property type="component" value="Unassembled WGS sequence"/>
</dbReference>
<dbReference type="EMBL" id="JADOUF010000001">
    <property type="protein sequence ID" value="MBG6139908.1"/>
    <property type="molecule type" value="Genomic_DNA"/>
</dbReference>
<dbReference type="InterPro" id="IPR029058">
    <property type="entry name" value="AB_hydrolase_fold"/>
</dbReference>
<dbReference type="AlphaFoldDB" id="A0A8J7GFV7"/>
<dbReference type="SUPFAM" id="SSF53474">
    <property type="entry name" value="alpha/beta-Hydrolases"/>
    <property type="match status" value="1"/>
</dbReference>
<dbReference type="InterPro" id="IPR000073">
    <property type="entry name" value="AB_hydrolase_1"/>
</dbReference>
<dbReference type="Gene3D" id="3.40.50.1820">
    <property type="entry name" value="alpha/beta hydrolase"/>
    <property type="match status" value="1"/>
</dbReference>
<evidence type="ECO:0000259" key="1">
    <source>
        <dbReference type="Pfam" id="PF00561"/>
    </source>
</evidence>
<dbReference type="RefSeq" id="WP_197006517.1">
    <property type="nucleotide sequence ID" value="NZ_BONS01000006.1"/>
</dbReference>
<protein>
    <recommendedName>
        <fullName evidence="1">AB hydrolase-1 domain-containing protein</fullName>
    </recommendedName>
</protein>
<name>A0A8J7GFV7_9ACTN</name>
<comment type="caution">
    <text evidence="2">The sequence shown here is derived from an EMBL/GenBank/DDBJ whole genome shotgun (WGS) entry which is preliminary data.</text>
</comment>
<proteinExistence type="predicted"/>
<evidence type="ECO:0000313" key="2">
    <source>
        <dbReference type="EMBL" id="MBG6139908.1"/>
    </source>
</evidence>
<dbReference type="InterPro" id="IPR050471">
    <property type="entry name" value="AB_hydrolase"/>
</dbReference>
<feature type="domain" description="AB hydrolase-1" evidence="1">
    <location>
        <begin position="24"/>
        <end position="237"/>
    </location>
</feature>
<organism evidence="2 3">
    <name type="scientific">Longispora fulva</name>
    <dbReference type="NCBI Taxonomy" id="619741"/>
    <lineage>
        <taxon>Bacteria</taxon>
        <taxon>Bacillati</taxon>
        <taxon>Actinomycetota</taxon>
        <taxon>Actinomycetes</taxon>
        <taxon>Micromonosporales</taxon>
        <taxon>Micromonosporaceae</taxon>
        <taxon>Longispora</taxon>
    </lineage>
</organism>
<dbReference type="PANTHER" id="PTHR43433:SF5">
    <property type="entry name" value="AB HYDROLASE-1 DOMAIN-CONTAINING PROTEIN"/>
    <property type="match status" value="1"/>
</dbReference>
<evidence type="ECO:0000313" key="3">
    <source>
        <dbReference type="Proteomes" id="UP000622552"/>
    </source>
</evidence>
<gene>
    <name evidence="2" type="ORF">IW245_006102</name>
</gene>
<dbReference type="Pfam" id="PF00561">
    <property type="entry name" value="Abhydrolase_1"/>
    <property type="match status" value="1"/>
</dbReference>
<dbReference type="PANTHER" id="PTHR43433">
    <property type="entry name" value="HYDROLASE, ALPHA/BETA FOLD FAMILY PROTEIN"/>
    <property type="match status" value="1"/>
</dbReference>